<comment type="caution">
    <text evidence="1">The sequence shown here is derived from an EMBL/GenBank/DDBJ whole genome shotgun (WGS) entry which is preliminary data.</text>
</comment>
<keyword evidence="2" id="KW-1185">Reference proteome</keyword>
<dbReference type="Proteomes" id="UP000466442">
    <property type="component" value="Linkage Group LG9"/>
</dbReference>
<reference evidence="1" key="1">
    <citation type="journal article" date="2021" name="Mol. Ecol. Resour.">
        <title>Apolygus lucorum genome provides insights into omnivorousness and mesophyll feeding.</title>
        <authorList>
            <person name="Liu Y."/>
            <person name="Liu H."/>
            <person name="Wang H."/>
            <person name="Huang T."/>
            <person name="Liu B."/>
            <person name="Yang B."/>
            <person name="Yin L."/>
            <person name="Li B."/>
            <person name="Zhang Y."/>
            <person name="Zhang S."/>
            <person name="Jiang F."/>
            <person name="Zhang X."/>
            <person name="Ren Y."/>
            <person name="Wang B."/>
            <person name="Wang S."/>
            <person name="Lu Y."/>
            <person name="Wu K."/>
            <person name="Fan W."/>
            <person name="Wang G."/>
        </authorList>
    </citation>
    <scope>NUCLEOTIDE SEQUENCE</scope>
    <source>
        <strain evidence="1">12Hb</strain>
    </source>
</reference>
<gene>
    <name evidence="1" type="ORF">GE061_019261</name>
</gene>
<name>A0A6A4JW18_APOLU</name>
<dbReference type="AlphaFoldDB" id="A0A6A4JW18"/>
<proteinExistence type="predicted"/>
<evidence type="ECO:0000313" key="2">
    <source>
        <dbReference type="Proteomes" id="UP000466442"/>
    </source>
</evidence>
<evidence type="ECO:0000313" key="1">
    <source>
        <dbReference type="EMBL" id="KAF6205094.1"/>
    </source>
</evidence>
<dbReference type="EMBL" id="WIXP02000009">
    <property type="protein sequence ID" value="KAF6205094.1"/>
    <property type="molecule type" value="Genomic_DNA"/>
</dbReference>
<accession>A0A6A4JW18</accession>
<protein>
    <submittedName>
        <fullName evidence="1">Uncharacterized protein</fullName>
    </submittedName>
</protein>
<sequence>MLTLFAMLFISLVYGAKPPDPAFERTFSETLCKGVEKITCYGGDYELKCICGNKGCWWTCNRKFWDEIHKEWARWNGVHGKKTKTSAK</sequence>
<organism evidence="1 2">
    <name type="scientific">Apolygus lucorum</name>
    <name type="common">Small green plant bug</name>
    <name type="synonym">Lygocoris lucorum</name>
    <dbReference type="NCBI Taxonomy" id="248454"/>
    <lineage>
        <taxon>Eukaryota</taxon>
        <taxon>Metazoa</taxon>
        <taxon>Ecdysozoa</taxon>
        <taxon>Arthropoda</taxon>
        <taxon>Hexapoda</taxon>
        <taxon>Insecta</taxon>
        <taxon>Pterygota</taxon>
        <taxon>Neoptera</taxon>
        <taxon>Paraneoptera</taxon>
        <taxon>Hemiptera</taxon>
        <taxon>Heteroptera</taxon>
        <taxon>Panheteroptera</taxon>
        <taxon>Cimicomorpha</taxon>
        <taxon>Miridae</taxon>
        <taxon>Mirini</taxon>
        <taxon>Apolygus</taxon>
    </lineage>
</organism>